<reference evidence="2" key="1">
    <citation type="journal article" date="2013" name="PLoS ONE">
        <title>Gene expression in gut symbiotic organ of stinkbug affected by extracellular bacterial symbiont.</title>
        <authorList>
            <person name="Futahashi R."/>
            <person name="Tanaka K."/>
            <person name="Tanahashi M."/>
            <person name="Nikoh N."/>
            <person name="Kikuchi Y."/>
            <person name="Lee B.L."/>
            <person name="Fukatsu T."/>
        </authorList>
    </citation>
    <scope>NUCLEOTIDE SEQUENCE</scope>
    <source>
        <tissue evidence="2">Midgut</tissue>
    </source>
</reference>
<protein>
    <submittedName>
        <fullName evidence="2">Uncharacterized protein</fullName>
    </submittedName>
</protein>
<dbReference type="EMBL" id="AK416950">
    <property type="protein sequence ID" value="BAN20165.1"/>
    <property type="molecule type" value="mRNA"/>
</dbReference>
<accession>R4WHW7</accession>
<organism evidence="2">
    <name type="scientific">Riptortus pedestris</name>
    <name type="common">Bean bug</name>
    <dbReference type="NCBI Taxonomy" id="329032"/>
    <lineage>
        <taxon>Eukaryota</taxon>
        <taxon>Metazoa</taxon>
        <taxon>Ecdysozoa</taxon>
        <taxon>Arthropoda</taxon>
        <taxon>Hexapoda</taxon>
        <taxon>Insecta</taxon>
        <taxon>Pterygota</taxon>
        <taxon>Neoptera</taxon>
        <taxon>Paraneoptera</taxon>
        <taxon>Hemiptera</taxon>
        <taxon>Heteroptera</taxon>
        <taxon>Panheteroptera</taxon>
        <taxon>Pentatomomorpha</taxon>
        <taxon>Coreoidea</taxon>
        <taxon>Alydidae</taxon>
        <taxon>Riptortus</taxon>
    </lineage>
</organism>
<evidence type="ECO:0000256" key="1">
    <source>
        <dbReference type="SAM" id="SignalP"/>
    </source>
</evidence>
<dbReference type="AlphaFoldDB" id="R4WHW7"/>
<name>R4WHW7_RIPPE</name>
<feature type="chain" id="PRO_5004381332" evidence="1">
    <location>
        <begin position="19"/>
        <end position="238"/>
    </location>
</feature>
<feature type="signal peptide" evidence="1">
    <location>
        <begin position="1"/>
        <end position="18"/>
    </location>
</feature>
<keyword evidence="1" id="KW-0732">Signal</keyword>
<evidence type="ECO:0000313" key="2">
    <source>
        <dbReference type="EMBL" id="BAN20165.1"/>
    </source>
</evidence>
<sequence length="238" mass="26694">MDLRLIIALFCAISFGSAVSQSSEENSVESLEADNTSLFKWKDVSKKKKELQHLIENKVQPLLTDVHTSTLELNSVLADIEQQKAGFENYKRELSENLKSLPQNCLTDDVVFHSNALNKWNFKDCGNFTDDCLYGAKLALNGTIVAFKIGMTTSTIVVSVTDCPSWNVFKAYRCFESNIHAAIDLIDYIEKEGVPIIQRAVALAKKLPPDFKKCFGFANQSKLMLYQSLNNAKCFSMI</sequence>
<proteinExistence type="evidence at transcript level"/>